<feature type="compositionally biased region" description="Basic and acidic residues" evidence="6">
    <location>
        <begin position="2179"/>
        <end position="2193"/>
    </location>
</feature>
<feature type="compositionally biased region" description="Basic and acidic residues" evidence="6">
    <location>
        <begin position="612"/>
        <end position="649"/>
    </location>
</feature>
<dbReference type="OMA" id="MSNTTYP"/>
<feature type="compositionally biased region" description="Low complexity" evidence="6">
    <location>
        <begin position="1072"/>
        <end position="1085"/>
    </location>
</feature>
<feature type="compositionally biased region" description="Polar residues" evidence="6">
    <location>
        <begin position="2368"/>
        <end position="2385"/>
    </location>
</feature>
<feature type="region of interest" description="Disordered" evidence="6">
    <location>
        <begin position="2065"/>
        <end position="2084"/>
    </location>
</feature>
<dbReference type="RefSeq" id="XP_038045393.1">
    <property type="nucleotide sequence ID" value="XM_038189465.1"/>
</dbReference>
<feature type="compositionally biased region" description="Basic and acidic residues" evidence="6">
    <location>
        <begin position="781"/>
        <end position="832"/>
    </location>
</feature>
<feature type="region of interest" description="Disordered" evidence="6">
    <location>
        <begin position="593"/>
        <end position="980"/>
    </location>
</feature>
<comment type="subcellular location">
    <subcellularLocation>
        <location evidence="1">Nucleus</location>
    </subcellularLocation>
</comment>
<feature type="region of interest" description="Disordered" evidence="6">
    <location>
        <begin position="2368"/>
        <end position="2393"/>
    </location>
</feature>
<feature type="compositionally biased region" description="Basic and acidic residues" evidence="6">
    <location>
        <begin position="1103"/>
        <end position="1112"/>
    </location>
</feature>
<sequence length="2605" mass="282706">MANKDNLPQPIADLFSTAAVRAGQGWKKLPFRVAVTSGPVSGRAETVTDVTAGSQTRQSLNLDKELPLMLSGAVTSREGSTASASPGMHVSLTKPTLLSKTEEELLQEQLFAARMMGVPVTVAGNIVGTLRSSSLVSSSISSRPTTSLSTQQNVTKQTSLEPAQQAQAHLIATAFYNTVKPLLPSSVNETIQVASQIQQLTEQQQQLLAQLNRHQQQQQQQDLILQAPQQLPGPTATLNMSSIKVQPQKWSNRTQTITANKNASADQGQHLRQSSRIASACQIRAGSDISNVPERQTGSLQGRQVISSTSNFTGLQDPRLTAVSYPVRSSPMASTTASVLEPQKQALVLLEKARAPLSVEVQKTQSLEVLQSLKADGYIDSPNRDKIVMGAAKVEPKPDDVDDISTIWPSTLEEDWNEPEPAPETPSHKGREGTSASKSSPNSNRLRSPDSDQLRGRKKSKSQQSRQSSGSVLKGIGKPTDGAPKSPWHASVDAFLKSTKREPDAEFKTPVDSHRKRQLQTPEVSNPVPVISTSLFSTAASAEIPFLSETDTDETISSIDRRVEMLKKQKEQILQDQMDEFCKEINKFDDVAIEGGPSAMQKKTMPNQKGVSLDKDRDRARSKERDKSRLDDRDKERDRYGDRDRDRGMGTRSPPRMRPTDAKRSRSQSHHREVEKRKPAYKSPPSPKRSRSGSLEKMKRDPAKNKESPKEIEKRQGRYPSSDRQVSTERRSSHSPERKRKRPDVKMGEVFIDGRWQRSALITPPPASKRQENFPTGNKGNTRDSEAKKIRTKKDENEDAKMETEKIDTPLEKANQEKKATPSKTDEQKDEGNNLSSRATEKDNMPSRATDKKDKLKNDTSTKITEKKDEKATPVKATEKAREKDVTPISMKEKEKQSTTPSRTEEEQKNATSSTTGKEKKDETSKMREKSSSDAKQKPVGTSKQKPAGASKQKPAGTSAKAQRQAGVPKLGSRTMQEVDVVGFTETSAVSKPLKMTAMSSDIASAAAAAQASSSRVAVSVKKSANSAGVTASPSSQLSDVAASFPNSTTPTTKISSLPPAAESSKQPTDPSSGNSSSNSSASTNKTVGDGPTIGENSRKRKGEMETEEVPRKVPAMSGDSSVALEIKDSSIPHQMGLLKALGVEKYVQDKVMLEWFCYVCGSICHTLKVYMTHIVGRKHKYRYSTLLKANFATMEKELISKLKLLPKQGSEATLRSSILGQSLGLAAQQNLSVSPQAGRSERSYCKICFTHYSCSHDEHVSSAEHKKLELIRPRCGPCNLIFAKIKAYHKHITSLAHKKNVAAQEKPAAPVFGRVTNQPAMGNSSVSAADAGKIQSQQKPNVIGSEFITPISGFFCKLCSKFYNNENTAREVHCATAHHIAKTQQYYASRNQSSGTSFKASQGTSMSASAQAALAEDIPTESSVGLESMSEDAGVGASVHKKSAGSRSSSAFQPSFAQSMFSVGQVIAVGASLRCDRPDKPELPRPISKPGEVASETWTEAESQMEIVTAAAEREAGKTVTIAGPRFTEAVYMEAEEEANKPDVVLPTRKNRPKETVSKATEGIPRKSGDSKHERGATLKDNKVEADKPAETTTCQKAVSKLAETNQEKPERGTKLKEVKSDVGKPGGNMSKEVVPMETERQTKEQGETECKKRITIERTVIEGVEEETGKPQQIIPTDKTLAEEAEKKAEKPGGTLPQGESTSKKATSLGIKSPTMEPSPMVAVQKSSIEYPVPIEARSLEINLQQKELSETGALDRDATSKGATATASNLNTRESKSQPEVTLPTGVTPFKTKVKESETMECRPKISSLKEALPRRASPRRTRSTKALIDNMTKESPVASPLKTRSSSGSETETNLKENTAEVEGQGKPAETAISPEALSEESSGTKTVSKEITHEDIIPAEEALPKETLASNATLKRIASKETTSKREIPPKVVKPKKASASNTKDVETTPKSTSKELSLRISTKESKPVEDEPLNSSAEKPSHRMATRTETTVKVTAPESTISEVPQKQAKLKEISPKDAMSKTVSPRKEAPKGAYQKDVGSRLKAASIASPKSIYSVASVSSKTLSTPNPSHLKDTGSTTILSKVLASSPKRSSTRLTNVQSKTVLSVTETQPKGSVQKKASKETSSKEDTSVISSKYTLVDSVSDKSTPEQTDAADKISAESQKKVQQAPKTAKEHARETPIKTEVTDSGGDATTKTVVAKGKVPSKKARSPTDTSVRKSDRVTKTEKKQPLSVSAASTLPAKQDSSKQATLEVQDSDQGSSVQKKSSILGTSEPTQLTSSSPGPMVVKYVGSKSPSSLNASPAQQSPHKLNLSADASADEERGEYMDVEKLMAGDVIILDEDSDQEMDTTYDGEEDIISSTVGDISNISGDVSNISGDVSGEEEELGDDVWIVEDVEGDVEGDVEDVVGYVEEEEGNRGEEGDIVDVVDTAIDLEDVEGYVDDVEGFVEEEEEGDMENMEDAEGDVEDVEGYVEDAASYVEDVEGYVEDEEGFVEDIEGYVEDVEGYMEDVEGDVEDVEGYVEGVEDVEGYLEDVEGFVEDIEGDEEAGFEMPHFGEMFSIDEVGESEEEEMEAEEVGDQDVHQVEEWEVLSEAEED</sequence>
<dbReference type="Proteomes" id="UP000887568">
    <property type="component" value="Unplaced"/>
</dbReference>
<keyword evidence="4" id="KW-0862">Zinc</keyword>
<evidence type="ECO:0000256" key="3">
    <source>
        <dbReference type="ARBA" id="ARBA00022771"/>
    </source>
</evidence>
<feature type="region of interest" description="Disordered" evidence="6">
    <location>
        <begin position="1002"/>
        <end position="1117"/>
    </location>
</feature>
<evidence type="ECO:0000313" key="8">
    <source>
        <dbReference type="EnsemblMetazoa" id="XP_038045393.1"/>
    </source>
</evidence>
<dbReference type="InterPro" id="IPR026811">
    <property type="entry name" value="CIZ1"/>
</dbReference>
<feature type="region of interest" description="Disordered" evidence="6">
    <location>
        <begin position="2092"/>
        <end position="2330"/>
    </location>
</feature>
<dbReference type="GeneID" id="119719977"/>
<feature type="compositionally biased region" description="Basic and acidic residues" evidence="6">
    <location>
        <begin position="1892"/>
        <end position="1901"/>
    </location>
</feature>
<feature type="compositionally biased region" description="Polar residues" evidence="6">
    <location>
        <begin position="434"/>
        <end position="446"/>
    </location>
</feature>
<keyword evidence="5" id="KW-0539">Nucleus</keyword>
<feature type="region of interest" description="Disordered" evidence="6">
    <location>
        <begin position="2573"/>
        <end position="2592"/>
    </location>
</feature>
<dbReference type="EnsemblMetazoa" id="XM_038189465.1">
    <property type="protein sequence ID" value="XP_038045393.1"/>
    <property type="gene ID" value="LOC119719977"/>
</dbReference>
<dbReference type="GO" id="GO:0008270">
    <property type="term" value="F:zinc ion binding"/>
    <property type="evidence" value="ECO:0007669"/>
    <property type="project" value="UniProtKB-KW"/>
</dbReference>
<feature type="compositionally biased region" description="Polar residues" evidence="6">
    <location>
        <begin position="1993"/>
        <end position="2011"/>
    </location>
</feature>
<feature type="compositionally biased region" description="Basic and acidic residues" evidence="6">
    <location>
        <begin position="1753"/>
        <end position="1762"/>
    </location>
</feature>
<feature type="compositionally biased region" description="Polar residues" evidence="6">
    <location>
        <begin position="1764"/>
        <end position="1775"/>
    </location>
</feature>
<dbReference type="SMART" id="SM00451">
    <property type="entry name" value="ZnF_U1"/>
    <property type="match status" value="3"/>
</dbReference>
<reference evidence="8" key="1">
    <citation type="submission" date="2022-11" db="UniProtKB">
        <authorList>
            <consortium name="EnsemblMetazoa"/>
        </authorList>
    </citation>
    <scope>IDENTIFICATION</scope>
</reference>
<dbReference type="InterPro" id="IPR036236">
    <property type="entry name" value="Znf_C2H2_sf"/>
</dbReference>
<accession>A0A913Z0P4</accession>
<feature type="compositionally biased region" description="Basic and acidic residues" evidence="6">
    <location>
        <begin position="726"/>
        <end position="736"/>
    </location>
</feature>
<feature type="compositionally biased region" description="Acidic residues" evidence="6">
    <location>
        <begin position="2573"/>
        <end position="2587"/>
    </location>
</feature>
<feature type="compositionally biased region" description="Polar residues" evidence="6">
    <location>
        <begin position="1032"/>
        <end position="1056"/>
    </location>
</feature>
<evidence type="ECO:0000256" key="1">
    <source>
        <dbReference type="ARBA" id="ARBA00004123"/>
    </source>
</evidence>
<keyword evidence="3" id="KW-0863">Zinc-finger</keyword>
<dbReference type="PROSITE" id="PS50171">
    <property type="entry name" value="ZF_MATRIN"/>
    <property type="match status" value="1"/>
</dbReference>
<feature type="compositionally biased region" description="Basic and acidic residues" evidence="6">
    <location>
        <begin position="839"/>
        <end position="909"/>
    </location>
</feature>
<feature type="region of interest" description="Disordered" evidence="6">
    <location>
        <begin position="1549"/>
        <end position="1723"/>
    </location>
</feature>
<feature type="compositionally biased region" description="Basic and acidic residues" evidence="6">
    <location>
        <begin position="2016"/>
        <end position="2037"/>
    </location>
</feature>
<evidence type="ECO:0000313" key="9">
    <source>
        <dbReference type="Proteomes" id="UP000887568"/>
    </source>
</evidence>
<feature type="region of interest" description="Disordered" evidence="6">
    <location>
        <begin position="1478"/>
        <end position="1499"/>
    </location>
</feature>
<feature type="region of interest" description="Disordered" evidence="6">
    <location>
        <begin position="1753"/>
        <end position="2048"/>
    </location>
</feature>
<feature type="compositionally biased region" description="Basic and acidic residues" evidence="6">
    <location>
        <begin position="2223"/>
        <end position="2237"/>
    </location>
</feature>
<evidence type="ECO:0000256" key="2">
    <source>
        <dbReference type="ARBA" id="ARBA00022723"/>
    </source>
</evidence>
<feature type="compositionally biased region" description="Polar residues" evidence="6">
    <location>
        <begin position="1846"/>
        <end position="1856"/>
    </location>
</feature>
<dbReference type="GO" id="GO:0003676">
    <property type="term" value="F:nucleic acid binding"/>
    <property type="evidence" value="ECO:0007669"/>
    <property type="project" value="InterPro"/>
</dbReference>
<feature type="region of interest" description="Disordered" evidence="6">
    <location>
        <begin position="410"/>
        <end position="525"/>
    </location>
</feature>
<feature type="compositionally biased region" description="Basic and acidic residues" evidence="6">
    <location>
        <begin position="1796"/>
        <end position="1807"/>
    </location>
</feature>
<proteinExistence type="predicted"/>
<feature type="domain" description="Matrin-type" evidence="7">
    <location>
        <begin position="1355"/>
        <end position="1386"/>
    </location>
</feature>
<keyword evidence="2" id="KW-0479">Metal-binding</keyword>
<feature type="compositionally biased region" description="Low complexity" evidence="6">
    <location>
        <begin position="1002"/>
        <end position="1030"/>
    </location>
</feature>
<feature type="compositionally biased region" description="Basic and acidic residues" evidence="6">
    <location>
        <begin position="658"/>
        <end position="678"/>
    </location>
</feature>
<feature type="compositionally biased region" description="Basic and acidic residues" evidence="6">
    <location>
        <begin position="1565"/>
        <end position="1591"/>
    </location>
</feature>
<dbReference type="GO" id="GO:0005634">
    <property type="term" value="C:nucleus"/>
    <property type="evidence" value="ECO:0007669"/>
    <property type="project" value="UniProtKB-SubCell"/>
</dbReference>
<dbReference type="PANTHER" id="PTHR15491:SF9">
    <property type="entry name" value="CIP1-INTERACTING ZINC FINGER PROTEIN"/>
    <property type="match status" value="1"/>
</dbReference>
<keyword evidence="9" id="KW-1185">Reference proteome</keyword>
<feature type="compositionally biased region" description="Basic and acidic residues" evidence="6">
    <location>
        <begin position="1639"/>
        <end position="1662"/>
    </location>
</feature>
<evidence type="ECO:0000256" key="5">
    <source>
        <dbReference type="ARBA" id="ARBA00023242"/>
    </source>
</evidence>
<name>A0A913Z0P4_PATMI</name>
<evidence type="ECO:0000256" key="6">
    <source>
        <dbReference type="SAM" id="MobiDB-lite"/>
    </source>
</evidence>
<feature type="compositionally biased region" description="Basic and acidic residues" evidence="6">
    <location>
        <begin position="694"/>
        <end position="716"/>
    </location>
</feature>
<feature type="compositionally biased region" description="Basic and acidic residues" evidence="6">
    <location>
        <begin position="1923"/>
        <end position="1934"/>
    </location>
</feature>
<feature type="compositionally biased region" description="Polar residues" evidence="6">
    <location>
        <begin position="2301"/>
        <end position="2316"/>
    </location>
</feature>
<feature type="compositionally biased region" description="Basic and acidic residues" evidence="6">
    <location>
        <begin position="1607"/>
        <end position="1624"/>
    </location>
</feature>
<dbReference type="InterPro" id="IPR003604">
    <property type="entry name" value="Matrin/U1-like-C_Znf_C2H2"/>
</dbReference>
<dbReference type="InterPro" id="IPR000690">
    <property type="entry name" value="Matrin/U1-C_Znf_C2H2"/>
</dbReference>
<feature type="compositionally biased region" description="Basic and acidic residues" evidence="6">
    <location>
        <begin position="499"/>
        <end position="513"/>
    </location>
</feature>
<feature type="compositionally biased region" description="Basic and acidic residues" evidence="6">
    <location>
        <begin position="2150"/>
        <end position="2171"/>
    </location>
</feature>
<feature type="compositionally biased region" description="Basic and acidic residues" evidence="6">
    <location>
        <begin position="1682"/>
        <end position="1693"/>
    </location>
</feature>
<feature type="compositionally biased region" description="Polar residues" evidence="6">
    <location>
        <begin position="2254"/>
        <end position="2290"/>
    </location>
</feature>
<feature type="compositionally biased region" description="Basic and acidic residues" evidence="6">
    <location>
        <begin position="2127"/>
        <end position="2137"/>
    </location>
</feature>
<protein>
    <recommendedName>
        <fullName evidence="7">Matrin-type domain-containing protein</fullName>
    </recommendedName>
</protein>
<evidence type="ECO:0000259" key="7">
    <source>
        <dbReference type="PROSITE" id="PS50171"/>
    </source>
</evidence>
<feature type="compositionally biased region" description="Low complexity" evidence="6">
    <location>
        <begin position="462"/>
        <end position="471"/>
    </location>
</feature>
<organism evidence="8 9">
    <name type="scientific">Patiria miniata</name>
    <name type="common">Bat star</name>
    <name type="synonym">Asterina miniata</name>
    <dbReference type="NCBI Taxonomy" id="46514"/>
    <lineage>
        <taxon>Eukaryota</taxon>
        <taxon>Metazoa</taxon>
        <taxon>Echinodermata</taxon>
        <taxon>Eleutherozoa</taxon>
        <taxon>Asterozoa</taxon>
        <taxon>Asteroidea</taxon>
        <taxon>Valvatacea</taxon>
        <taxon>Valvatida</taxon>
        <taxon>Asterinidae</taxon>
        <taxon>Patiria</taxon>
    </lineage>
</organism>
<evidence type="ECO:0000256" key="4">
    <source>
        <dbReference type="ARBA" id="ARBA00022833"/>
    </source>
</evidence>
<feature type="compositionally biased region" description="Basic and acidic residues" evidence="6">
    <location>
        <begin position="917"/>
        <end position="937"/>
    </location>
</feature>
<feature type="compositionally biased region" description="Polar residues" evidence="6">
    <location>
        <begin position="2096"/>
        <end position="2121"/>
    </location>
</feature>
<dbReference type="SUPFAM" id="SSF57667">
    <property type="entry name" value="beta-beta-alpha zinc fingers"/>
    <property type="match status" value="1"/>
</dbReference>
<dbReference type="OrthoDB" id="6378952at2759"/>
<dbReference type="PANTHER" id="PTHR15491">
    <property type="match status" value="1"/>
</dbReference>
<feature type="compositionally biased region" description="Basic and acidic residues" evidence="6">
    <location>
        <begin position="1949"/>
        <end position="1975"/>
    </location>
</feature>